<comment type="subcellular location">
    <subcellularLocation>
        <location evidence="1">Nucleus</location>
    </subcellularLocation>
</comment>
<accession>Q4THF2</accession>
<dbReference type="EMBL" id="CAAE01002983">
    <property type="protein sequence ID" value="CAF87680.1"/>
    <property type="molecule type" value="Genomic_DNA"/>
</dbReference>
<protein>
    <submittedName>
        <fullName evidence="6">(spotted green pufferfish) hypothetical protein</fullName>
    </submittedName>
</protein>
<name>Q4THF2_TETNG</name>
<evidence type="ECO:0000256" key="4">
    <source>
        <dbReference type="ARBA" id="ARBA00023163"/>
    </source>
</evidence>
<reference evidence="6" key="2">
    <citation type="submission" date="2004-02" db="EMBL/GenBank/DDBJ databases">
        <authorList>
            <consortium name="Genoscope"/>
            <consortium name="Whitehead Institute Centre for Genome Research"/>
        </authorList>
    </citation>
    <scope>NUCLEOTIDE SEQUENCE</scope>
</reference>
<dbReference type="GO" id="GO:0051123">
    <property type="term" value="P:RNA polymerase II preinitiation complex assembly"/>
    <property type="evidence" value="ECO:0007669"/>
    <property type="project" value="TreeGrafter"/>
</dbReference>
<evidence type="ECO:0000256" key="3">
    <source>
        <dbReference type="ARBA" id="ARBA00023015"/>
    </source>
</evidence>
<keyword evidence="3" id="KW-0805">Transcription regulation</keyword>
<dbReference type="InterPro" id="IPR009072">
    <property type="entry name" value="Histone-fold"/>
</dbReference>
<dbReference type="PANTHER" id="PTHR48068">
    <property type="entry name" value="TAF9 RNA POLYMERASE II, TATA BOX-BINDING PROTEIN (TBP)-ASSOCIATED FACTOR"/>
    <property type="match status" value="1"/>
</dbReference>
<dbReference type="InterPro" id="IPR003162">
    <property type="entry name" value="TFIID-31"/>
</dbReference>
<dbReference type="Pfam" id="PF02291">
    <property type="entry name" value="TFIID-31kDa"/>
    <property type="match status" value="1"/>
</dbReference>
<evidence type="ECO:0000256" key="1">
    <source>
        <dbReference type="ARBA" id="ARBA00004123"/>
    </source>
</evidence>
<dbReference type="GO" id="GO:0005669">
    <property type="term" value="C:transcription factor TFIID complex"/>
    <property type="evidence" value="ECO:0007669"/>
    <property type="project" value="TreeGrafter"/>
</dbReference>
<evidence type="ECO:0000313" key="6">
    <source>
        <dbReference type="EMBL" id="CAF87680.1"/>
    </source>
</evidence>
<keyword evidence="4" id="KW-0804">Transcription</keyword>
<comment type="similarity">
    <text evidence="2">Belongs to the TAF9 family.</text>
</comment>
<dbReference type="GO" id="GO:0000124">
    <property type="term" value="C:SAGA complex"/>
    <property type="evidence" value="ECO:0007669"/>
    <property type="project" value="TreeGrafter"/>
</dbReference>
<gene>
    <name evidence="6" type="ORF">GSTENG00000586001</name>
</gene>
<evidence type="ECO:0000256" key="2">
    <source>
        <dbReference type="ARBA" id="ARBA00007646"/>
    </source>
</evidence>
<reference evidence="6" key="1">
    <citation type="journal article" date="2004" name="Nature">
        <title>Genome duplication in the teleost fish Tetraodon nigroviridis reveals the early vertebrate proto-karyotype.</title>
        <authorList>
            <person name="Jaillon O."/>
            <person name="Aury J.-M."/>
            <person name="Brunet F."/>
            <person name="Petit J.-L."/>
            <person name="Stange-Thomann N."/>
            <person name="Mauceli E."/>
            <person name="Bouneau L."/>
            <person name="Fischer C."/>
            <person name="Ozouf-Costaz C."/>
            <person name="Bernot A."/>
            <person name="Nicaud S."/>
            <person name="Jaffe D."/>
            <person name="Fisher S."/>
            <person name="Lutfalla G."/>
            <person name="Dossat C."/>
            <person name="Segurens B."/>
            <person name="Dasilva C."/>
            <person name="Salanoubat M."/>
            <person name="Levy M."/>
            <person name="Boudet N."/>
            <person name="Castellano S."/>
            <person name="Anthouard V."/>
            <person name="Jubin C."/>
            <person name="Castelli V."/>
            <person name="Katinka M."/>
            <person name="Vacherie B."/>
            <person name="Biemont C."/>
            <person name="Skalli Z."/>
            <person name="Cattolico L."/>
            <person name="Poulain J."/>
            <person name="De Berardinis V."/>
            <person name="Cruaud C."/>
            <person name="Duprat S."/>
            <person name="Brottier P."/>
            <person name="Coutanceau J.-P."/>
            <person name="Gouzy J."/>
            <person name="Parra G."/>
            <person name="Lardier G."/>
            <person name="Chapple C."/>
            <person name="McKernan K.J."/>
            <person name="McEwan P."/>
            <person name="Bosak S."/>
            <person name="Kellis M."/>
            <person name="Volff J.-N."/>
            <person name="Guigo R."/>
            <person name="Zody M.C."/>
            <person name="Mesirov J."/>
            <person name="Lindblad-Toh K."/>
            <person name="Birren B."/>
            <person name="Nusbaum C."/>
            <person name="Kahn D."/>
            <person name="Robinson-Rechavi M."/>
            <person name="Laudet V."/>
            <person name="Schachter V."/>
            <person name="Quetier F."/>
            <person name="Saurin W."/>
            <person name="Scarpelli C."/>
            <person name="Wincker P."/>
            <person name="Lander E.S."/>
            <person name="Weissenbach J."/>
            <person name="Roest Crollius H."/>
        </authorList>
    </citation>
    <scope>NUCLEOTIDE SEQUENCE [LARGE SCALE GENOMIC DNA]</scope>
</reference>
<dbReference type="InterPro" id="IPR051431">
    <property type="entry name" value="TFIID_subunit_9"/>
</dbReference>
<dbReference type="GO" id="GO:0003713">
    <property type="term" value="F:transcription coactivator activity"/>
    <property type="evidence" value="ECO:0007669"/>
    <property type="project" value="TreeGrafter"/>
</dbReference>
<dbReference type="GO" id="GO:0046982">
    <property type="term" value="F:protein heterodimerization activity"/>
    <property type="evidence" value="ECO:0007669"/>
    <property type="project" value="InterPro"/>
</dbReference>
<feature type="non-terminal residue" evidence="6">
    <location>
        <position position="1"/>
    </location>
</feature>
<evidence type="ECO:0000256" key="5">
    <source>
        <dbReference type="ARBA" id="ARBA00023242"/>
    </source>
</evidence>
<dbReference type="KEGG" id="tng:GSTEN00000586G001"/>
<dbReference type="Gene3D" id="1.10.20.10">
    <property type="entry name" value="Histone, subunit A"/>
    <property type="match status" value="1"/>
</dbReference>
<dbReference type="GO" id="GO:0016251">
    <property type="term" value="F:RNA polymerase II general transcription initiation factor activity"/>
    <property type="evidence" value="ECO:0007669"/>
    <property type="project" value="TreeGrafter"/>
</dbReference>
<sequence>NLHQWPKQPFPVAPKHFPIPAEPLYMPGMPPGLAYNTEDHLGFMHHPYMNGIPNVLQFGVPVANHFSPGCYMPVEEELSQGTSVSIKMSAPKTIPKDAQVRIQILKDMGITEYEPRVINQMLGFTY</sequence>
<proteinExistence type="inferred from homology"/>
<feature type="non-terminal residue" evidence="6">
    <location>
        <position position="126"/>
    </location>
</feature>
<dbReference type="AlphaFoldDB" id="Q4THF2"/>
<dbReference type="OrthoDB" id="341924at2759"/>
<dbReference type="PANTHER" id="PTHR48068:SF4">
    <property type="entry name" value="TATA-BOX BINDING PROTEIN ASSOCIATED FACTOR 9"/>
    <property type="match status" value="1"/>
</dbReference>
<comment type="caution">
    <text evidence="6">The sequence shown here is derived from an EMBL/GenBank/DDBJ whole genome shotgun (WGS) entry which is preliminary data.</text>
</comment>
<keyword evidence="5" id="KW-0539">Nucleus</keyword>
<organism evidence="6">
    <name type="scientific">Tetraodon nigroviridis</name>
    <name type="common">Spotted green pufferfish</name>
    <name type="synonym">Chelonodon nigroviridis</name>
    <dbReference type="NCBI Taxonomy" id="99883"/>
    <lineage>
        <taxon>Eukaryota</taxon>
        <taxon>Metazoa</taxon>
        <taxon>Chordata</taxon>
        <taxon>Craniata</taxon>
        <taxon>Vertebrata</taxon>
        <taxon>Euteleostomi</taxon>
        <taxon>Actinopterygii</taxon>
        <taxon>Neopterygii</taxon>
        <taxon>Teleostei</taxon>
        <taxon>Neoteleostei</taxon>
        <taxon>Acanthomorphata</taxon>
        <taxon>Eupercaria</taxon>
        <taxon>Tetraodontiformes</taxon>
        <taxon>Tetradontoidea</taxon>
        <taxon>Tetraodontidae</taxon>
        <taxon>Tetraodon</taxon>
    </lineage>
</organism>